<evidence type="ECO:0008006" key="3">
    <source>
        <dbReference type="Google" id="ProtNLM"/>
    </source>
</evidence>
<dbReference type="AlphaFoldDB" id="A0A0A1VWR0"/>
<organism evidence="1 2">
    <name type="scientific">Microcystis aeruginosa NIES-44</name>
    <dbReference type="NCBI Taxonomy" id="449439"/>
    <lineage>
        <taxon>Bacteria</taxon>
        <taxon>Bacillati</taxon>
        <taxon>Cyanobacteriota</taxon>
        <taxon>Cyanophyceae</taxon>
        <taxon>Oscillatoriophycideae</taxon>
        <taxon>Chroococcales</taxon>
        <taxon>Microcystaceae</taxon>
        <taxon>Microcystis</taxon>
    </lineage>
</organism>
<evidence type="ECO:0000313" key="2">
    <source>
        <dbReference type="Proteomes" id="UP000030321"/>
    </source>
</evidence>
<dbReference type="EMBL" id="BBPA01000053">
    <property type="protein sequence ID" value="GAL94180.1"/>
    <property type="molecule type" value="Genomic_DNA"/>
</dbReference>
<proteinExistence type="predicted"/>
<protein>
    <recommendedName>
        <fullName evidence="3">PEP-CTERM protein-sorting domain-containing protein</fullName>
    </recommendedName>
</protein>
<comment type="caution">
    <text evidence="1">The sequence shown here is derived from an EMBL/GenBank/DDBJ whole genome shotgun (WGS) entry which is preliminary data.</text>
</comment>
<dbReference type="InterPro" id="IPR013424">
    <property type="entry name" value="Ice-binding_C"/>
</dbReference>
<dbReference type="NCBIfam" id="TIGR02595">
    <property type="entry name" value="PEP_CTERM"/>
    <property type="match status" value="1"/>
</dbReference>
<gene>
    <name evidence="1" type="ORF">N44_02760</name>
</gene>
<dbReference type="Proteomes" id="UP000030321">
    <property type="component" value="Unassembled WGS sequence"/>
</dbReference>
<reference evidence="2" key="1">
    <citation type="journal article" date="2015" name="Genome">
        <title>Whole Genome Sequence of the Non-Microcystin-Producing Microcystis aeruginosa Strain NIES-44.</title>
        <authorList>
            <person name="Okano K."/>
            <person name="Miyata N."/>
            <person name="Ozaki Y."/>
        </authorList>
    </citation>
    <scope>NUCLEOTIDE SEQUENCE [LARGE SCALE GENOMIC DNA]</scope>
    <source>
        <strain evidence="2">NIES-44</strain>
    </source>
</reference>
<name>A0A0A1VWR0_MICAE</name>
<evidence type="ECO:0000313" key="1">
    <source>
        <dbReference type="EMBL" id="GAL94180.1"/>
    </source>
</evidence>
<sequence length="229" mass="23883">MKNAVSPTSAVVLSTIVAGLGFLVVDVNAVQATPLVNLPNLQSITFFETSGSNTPYTFTVNSSQLLTKLSALNSTSNDFVGVSTEFYDVFYSDSLGNLDVNGMYVTVESVYDRELPAGGGLNIAEVQLNFTSGTEFANQVTAFTALGNNAIVGSQIKAVDGNLLTTTTLGNTVGQNKRLSLTLGFASTAIPEPSAILSLLALGTLGAASTLKRKLKPSQSNEKETTKVG</sequence>
<accession>A0A0A1VWR0</accession>
<dbReference type="RefSeq" id="WP_045360144.1">
    <property type="nucleotide sequence ID" value="NZ_BBPA01000053.1"/>
</dbReference>